<gene>
    <name evidence="1" type="ORF">GKE97_26440</name>
</gene>
<evidence type="ECO:0000313" key="2">
    <source>
        <dbReference type="Proteomes" id="UP000434475"/>
    </source>
</evidence>
<sequence length="354" mass="37627">MAVTNSPKTARKGGRLLKQLLAPLVGDASPVTVIGLCKNAGKTTAMRRLMAELGEECLGLTSVGRDGECTDLVTGTEKPDLYLKKGDLFATARGMLTLCDATLEVVDLTDVMTPLGPVAVFRTLSDGYVQLAGPAAAGQLPPLTRRFQELGAQRVLIDGAAGRKSLAGAGVEGVALLCTGASLDRDMELVVAETAHTCWLFARKRPESAALCAALDGQEARFALFTPEGEPVELPLEESGAPKWNKLPRRPLVLWAAGGIMDPLLKTLARRGAPTTLVAADATHVLAGRAALDLFLRNGGELRVRRELTIAAVGANPWSAYGWHFEPDKFVRALREVIDLPVVNVKSNGMKSSR</sequence>
<protein>
    <submittedName>
        <fullName evidence="1">Uncharacterized protein</fullName>
    </submittedName>
</protein>
<proteinExistence type="predicted"/>
<dbReference type="EMBL" id="WKPR01000063">
    <property type="protein sequence ID" value="MSB22983.1"/>
    <property type="molecule type" value="Genomic_DNA"/>
</dbReference>
<dbReference type="AlphaFoldDB" id="A0A6I2RBQ2"/>
<evidence type="ECO:0000313" key="1">
    <source>
        <dbReference type="EMBL" id="MSB22983.1"/>
    </source>
</evidence>
<accession>A0A6I2RBQ2</accession>
<reference evidence="1 2" key="1">
    <citation type="journal article" date="2019" name="Nat. Med.">
        <title>A library of human gut bacterial isolates paired with longitudinal multiomics data enables mechanistic microbiome research.</title>
        <authorList>
            <person name="Poyet M."/>
            <person name="Groussin M."/>
            <person name="Gibbons S.M."/>
            <person name="Avila-Pacheco J."/>
            <person name="Jiang X."/>
            <person name="Kearney S.M."/>
            <person name="Perrotta A.R."/>
            <person name="Berdy B."/>
            <person name="Zhao S."/>
            <person name="Lieberman T.D."/>
            <person name="Swanson P.K."/>
            <person name="Smith M."/>
            <person name="Roesemann S."/>
            <person name="Alexander J.E."/>
            <person name="Rich S.A."/>
            <person name="Livny J."/>
            <person name="Vlamakis H."/>
            <person name="Clish C."/>
            <person name="Bullock K."/>
            <person name="Deik A."/>
            <person name="Scott J."/>
            <person name="Pierce K.A."/>
            <person name="Xavier R.J."/>
            <person name="Alm E.J."/>
        </authorList>
    </citation>
    <scope>NUCLEOTIDE SEQUENCE [LARGE SCALE GENOMIC DNA]</scope>
    <source>
        <strain evidence="1 2">BIOML-A2</strain>
    </source>
</reference>
<dbReference type="Proteomes" id="UP000434475">
    <property type="component" value="Unassembled WGS sequence"/>
</dbReference>
<name>A0A6I2RBQ2_FLAPL</name>
<comment type="caution">
    <text evidence="1">The sequence shown here is derived from an EMBL/GenBank/DDBJ whole genome shotgun (WGS) entry which is preliminary data.</text>
</comment>
<organism evidence="1 2">
    <name type="scientific">Flavonifractor plautii</name>
    <name type="common">Fusobacterium plautii</name>
    <dbReference type="NCBI Taxonomy" id="292800"/>
    <lineage>
        <taxon>Bacteria</taxon>
        <taxon>Bacillati</taxon>
        <taxon>Bacillota</taxon>
        <taxon>Clostridia</taxon>
        <taxon>Eubacteriales</taxon>
        <taxon>Oscillospiraceae</taxon>
        <taxon>Flavonifractor</taxon>
    </lineage>
</organism>